<feature type="transmembrane region" description="Helical" evidence="1">
    <location>
        <begin position="148"/>
        <end position="169"/>
    </location>
</feature>
<gene>
    <name evidence="2" type="ORF">A7985_17990</name>
</gene>
<feature type="transmembrane region" description="Helical" evidence="1">
    <location>
        <begin position="121"/>
        <end position="142"/>
    </location>
</feature>
<keyword evidence="1" id="KW-0812">Transmembrane</keyword>
<feature type="transmembrane region" description="Helical" evidence="1">
    <location>
        <begin position="88"/>
        <end position="109"/>
    </location>
</feature>
<organism evidence="2 3">
    <name type="scientific">Pseudoalteromonas luteoviolacea</name>
    <dbReference type="NCBI Taxonomy" id="43657"/>
    <lineage>
        <taxon>Bacteria</taxon>
        <taxon>Pseudomonadati</taxon>
        <taxon>Pseudomonadota</taxon>
        <taxon>Gammaproteobacteria</taxon>
        <taxon>Alteromonadales</taxon>
        <taxon>Pseudoalteromonadaceae</taxon>
        <taxon>Pseudoalteromonas</taxon>
    </lineage>
</organism>
<reference evidence="3" key="1">
    <citation type="submission" date="2016-07" db="EMBL/GenBank/DDBJ databases">
        <authorList>
            <person name="Florea S."/>
            <person name="Webb J.S."/>
            <person name="Jaromczyk J."/>
            <person name="Schardl C.L."/>
        </authorList>
    </citation>
    <scope>NUCLEOTIDE SEQUENCE [LARGE SCALE GENOMIC DNA]</scope>
    <source>
        <strain evidence="3">IPB1</strain>
    </source>
</reference>
<keyword evidence="1" id="KW-0472">Membrane</keyword>
<accession>A0A1C0TN33</accession>
<proteinExistence type="predicted"/>
<sequence>MSEFLSGLGWLIRFLEVLIICFLVIKFWQHKFSLFFGGKSSLQTIEDHELHSCFLTALCALVFHFIGVEVSKYILSLPLDKMPLRRTFYFSNLLVVAACITTLYVLHSIRECSYSNTAKRIGYLAIVTATLQMTQLIARGYLDYNGLYQFYNVFGALINVTTLAVIAAYPIKIIKNYKMEGSKEVE</sequence>
<name>A0A1C0TN33_9GAMM</name>
<dbReference type="RefSeq" id="WP_065791786.1">
    <property type="nucleotide sequence ID" value="NZ_JAGJED010000006.1"/>
</dbReference>
<feature type="transmembrane region" description="Helical" evidence="1">
    <location>
        <begin position="49"/>
        <end position="68"/>
    </location>
</feature>
<dbReference type="OrthoDB" id="6312399at2"/>
<dbReference type="EMBL" id="MAUJ01000006">
    <property type="protein sequence ID" value="OCQ20313.1"/>
    <property type="molecule type" value="Genomic_DNA"/>
</dbReference>
<comment type="caution">
    <text evidence="2">The sequence shown here is derived from an EMBL/GenBank/DDBJ whole genome shotgun (WGS) entry which is preliminary data.</text>
</comment>
<dbReference type="AlphaFoldDB" id="A0A1C0TN33"/>
<evidence type="ECO:0000256" key="1">
    <source>
        <dbReference type="SAM" id="Phobius"/>
    </source>
</evidence>
<protein>
    <submittedName>
        <fullName evidence="2">Uncharacterized protein</fullName>
    </submittedName>
</protein>
<dbReference type="Proteomes" id="UP000093366">
    <property type="component" value="Unassembled WGS sequence"/>
</dbReference>
<keyword evidence="1" id="KW-1133">Transmembrane helix</keyword>
<evidence type="ECO:0000313" key="3">
    <source>
        <dbReference type="Proteomes" id="UP000093366"/>
    </source>
</evidence>
<evidence type="ECO:0000313" key="2">
    <source>
        <dbReference type="EMBL" id="OCQ20313.1"/>
    </source>
</evidence>
<feature type="transmembrane region" description="Helical" evidence="1">
    <location>
        <begin position="6"/>
        <end position="28"/>
    </location>
</feature>